<reference evidence="7 8" key="1">
    <citation type="journal article" date="2012" name="Extremophiles">
        <title>Thermotomaculum hydrothermale gen. nov., sp. nov., a novel heterotrophic thermophile within the phylum Acidobacteria from a deep-sea hydrothermal vent chimney in the Southern Okinawa Trough.</title>
        <authorList>
            <person name="Izumi H."/>
            <person name="Nunoura T."/>
            <person name="Miyazaki M."/>
            <person name="Mino S."/>
            <person name="Toki T."/>
            <person name="Takai K."/>
            <person name="Sako Y."/>
            <person name="Sawabe T."/>
            <person name="Nakagawa S."/>
        </authorList>
    </citation>
    <scope>NUCLEOTIDE SEQUENCE [LARGE SCALE GENOMIC DNA]</scope>
    <source>
        <strain evidence="7 8">AC55</strain>
    </source>
</reference>
<dbReference type="SUPFAM" id="SSF144091">
    <property type="entry name" value="Rhomboid-like"/>
    <property type="match status" value="1"/>
</dbReference>
<keyword evidence="3 5" id="KW-1133">Transmembrane helix</keyword>
<dbReference type="Pfam" id="PF01694">
    <property type="entry name" value="Rhomboid"/>
    <property type="match status" value="1"/>
</dbReference>
<protein>
    <submittedName>
        <fullName evidence="7">Rhomboid family protein</fullName>
    </submittedName>
</protein>
<dbReference type="EMBL" id="AP017470">
    <property type="protein sequence ID" value="BBB33257.1"/>
    <property type="molecule type" value="Genomic_DNA"/>
</dbReference>
<feature type="transmembrane region" description="Helical" evidence="5">
    <location>
        <begin position="106"/>
        <end position="126"/>
    </location>
</feature>
<evidence type="ECO:0000313" key="8">
    <source>
        <dbReference type="Proteomes" id="UP000595564"/>
    </source>
</evidence>
<sequence length="233" mass="26365">MFFPFKDDNPSLKSPYVTLGIIILNVIIYFFSISGGLYNFQTIVINYGLIPTELIHMQNLYSSPAVHPITTIFTSMFLHANLSHLVGNMWYLWIFGDNVEDFLGHFNFLLFYIAGGICAALIHTMFNPTSTMPVIGASGAVSAVLGAYMLLYPNARVYVLFFFIFIFRIFTMPAAILIGFWIFFQIINGLTSLGAGQQLGGVAWFAHIGGFFYGLYLIKFVLKSRMRYNKLEF</sequence>
<evidence type="ECO:0000256" key="1">
    <source>
        <dbReference type="ARBA" id="ARBA00004141"/>
    </source>
</evidence>
<evidence type="ECO:0000256" key="3">
    <source>
        <dbReference type="ARBA" id="ARBA00022989"/>
    </source>
</evidence>
<dbReference type="FunFam" id="1.20.1540.10:FF:000027">
    <property type="entry name" value="Rhomboid family intramembrane serine protease"/>
    <property type="match status" value="1"/>
</dbReference>
<name>A0A7R6T006_9BACT</name>
<dbReference type="GO" id="GO:0004252">
    <property type="term" value="F:serine-type endopeptidase activity"/>
    <property type="evidence" value="ECO:0007669"/>
    <property type="project" value="InterPro"/>
</dbReference>
<feature type="transmembrane region" description="Helical" evidence="5">
    <location>
        <begin position="204"/>
        <end position="222"/>
    </location>
</feature>
<dbReference type="PANTHER" id="PTHR43731">
    <property type="entry name" value="RHOMBOID PROTEASE"/>
    <property type="match status" value="1"/>
</dbReference>
<proteinExistence type="predicted"/>
<dbReference type="AlphaFoldDB" id="A0A7R6T006"/>
<evidence type="ECO:0000259" key="6">
    <source>
        <dbReference type="Pfam" id="PF01694"/>
    </source>
</evidence>
<keyword evidence="4 5" id="KW-0472">Membrane</keyword>
<dbReference type="RefSeq" id="WP_201327564.1">
    <property type="nucleotide sequence ID" value="NZ_AP017470.1"/>
</dbReference>
<dbReference type="InterPro" id="IPR050925">
    <property type="entry name" value="Rhomboid_protease_S54"/>
</dbReference>
<feature type="transmembrane region" description="Helical" evidence="5">
    <location>
        <begin position="132"/>
        <end position="151"/>
    </location>
</feature>
<feature type="domain" description="Peptidase S54 rhomboid" evidence="6">
    <location>
        <begin position="70"/>
        <end position="222"/>
    </location>
</feature>
<evidence type="ECO:0000313" key="7">
    <source>
        <dbReference type="EMBL" id="BBB33257.1"/>
    </source>
</evidence>
<gene>
    <name evidence="7" type="ORF">TTHT_1795</name>
</gene>
<feature type="transmembrane region" description="Helical" evidence="5">
    <location>
        <begin position="16"/>
        <end position="38"/>
    </location>
</feature>
<dbReference type="KEGG" id="thyd:TTHT_1795"/>
<dbReference type="InterPro" id="IPR035952">
    <property type="entry name" value="Rhomboid-like_sf"/>
</dbReference>
<dbReference type="Gene3D" id="1.20.1540.10">
    <property type="entry name" value="Rhomboid-like"/>
    <property type="match status" value="1"/>
</dbReference>
<feature type="transmembrane region" description="Helical" evidence="5">
    <location>
        <begin position="158"/>
        <end position="184"/>
    </location>
</feature>
<evidence type="ECO:0000256" key="5">
    <source>
        <dbReference type="SAM" id="Phobius"/>
    </source>
</evidence>
<keyword evidence="8" id="KW-1185">Reference proteome</keyword>
<dbReference type="GO" id="GO:0016020">
    <property type="term" value="C:membrane"/>
    <property type="evidence" value="ECO:0007669"/>
    <property type="project" value="UniProtKB-SubCell"/>
</dbReference>
<dbReference type="InterPro" id="IPR022764">
    <property type="entry name" value="Peptidase_S54_rhomboid_dom"/>
</dbReference>
<evidence type="ECO:0000256" key="2">
    <source>
        <dbReference type="ARBA" id="ARBA00022692"/>
    </source>
</evidence>
<organism evidence="7 8">
    <name type="scientific">Thermotomaculum hydrothermale</name>
    <dbReference type="NCBI Taxonomy" id="981385"/>
    <lineage>
        <taxon>Bacteria</taxon>
        <taxon>Pseudomonadati</taxon>
        <taxon>Acidobacteriota</taxon>
        <taxon>Holophagae</taxon>
        <taxon>Thermotomaculales</taxon>
        <taxon>Thermotomaculaceae</taxon>
        <taxon>Thermotomaculum</taxon>
    </lineage>
</organism>
<dbReference type="Proteomes" id="UP000595564">
    <property type="component" value="Chromosome"/>
</dbReference>
<comment type="subcellular location">
    <subcellularLocation>
        <location evidence="1">Membrane</location>
        <topology evidence="1">Multi-pass membrane protein</topology>
    </subcellularLocation>
</comment>
<keyword evidence="2 5" id="KW-0812">Transmembrane</keyword>
<evidence type="ECO:0000256" key="4">
    <source>
        <dbReference type="ARBA" id="ARBA00023136"/>
    </source>
</evidence>
<accession>A0A7R6T006</accession>
<dbReference type="PANTHER" id="PTHR43731:SF26">
    <property type="entry name" value="RHOMBOID-LIKE PROTEIN 10, CHLOROPLASTIC"/>
    <property type="match status" value="1"/>
</dbReference>